<organism evidence="1 2">
    <name type="scientific">Thermus brevis</name>
    <dbReference type="NCBI Taxonomy" id="2862456"/>
    <lineage>
        <taxon>Bacteria</taxon>
        <taxon>Thermotogati</taxon>
        <taxon>Deinococcota</taxon>
        <taxon>Deinococci</taxon>
        <taxon>Thermales</taxon>
        <taxon>Thermaceae</taxon>
        <taxon>Thermus</taxon>
    </lineage>
</organism>
<keyword evidence="2" id="KW-1185">Reference proteome</keyword>
<dbReference type="EMBL" id="JAHXRS010000015">
    <property type="protein sequence ID" value="MBW6395268.1"/>
    <property type="molecule type" value="Genomic_DNA"/>
</dbReference>
<evidence type="ECO:0000313" key="1">
    <source>
        <dbReference type="EMBL" id="MBW6395268.1"/>
    </source>
</evidence>
<dbReference type="Proteomes" id="UP000724268">
    <property type="component" value="Unassembled WGS sequence"/>
</dbReference>
<proteinExistence type="predicted"/>
<sequence>MPLWKAVRRLCQTLISRSSWTVEVSPEFDEALKRLEERFQGHPEALQELRARLRELVYSLQKWGDLKRQGSHSGSLAPEASSGLRQGWELLKYRTSLDAPVPNFEDRWVRIILVRVREKRWIYLWMPYTHLDFRSRPQDSRIKGFIKEAEQKSPEGEN</sequence>
<evidence type="ECO:0008006" key="3">
    <source>
        <dbReference type="Google" id="ProtNLM"/>
    </source>
</evidence>
<comment type="caution">
    <text evidence="1">The sequence shown here is derived from an EMBL/GenBank/DDBJ whole genome shotgun (WGS) entry which is preliminary data.</text>
</comment>
<gene>
    <name evidence="1" type="ORF">KZX47_08925</name>
</gene>
<evidence type="ECO:0000313" key="2">
    <source>
        <dbReference type="Proteomes" id="UP000724268"/>
    </source>
</evidence>
<protein>
    <recommendedName>
        <fullName evidence="3">Transposase</fullName>
    </recommendedName>
</protein>
<dbReference type="RefSeq" id="WP_219759792.1">
    <property type="nucleotide sequence ID" value="NZ_JAHXRS010000015.1"/>
</dbReference>
<name>A0ABS6ZZ19_9DEIN</name>
<reference evidence="1 2" key="1">
    <citation type="submission" date="2021-07" db="EMBL/GenBank/DDBJ databases">
        <title>Thermus aquaticus gen. n. and sp. n., a nonsporulating extreme thermophile.</title>
        <authorList>
            <person name="Hu C.-J."/>
            <person name="Li W.-J."/>
            <person name="Xian W.-D."/>
        </authorList>
    </citation>
    <scope>NUCLEOTIDE SEQUENCE [LARGE SCALE GENOMIC DNA]</scope>
    <source>
        <strain evidence="1 2">SYSU G05001</strain>
    </source>
</reference>
<accession>A0ABS6ZZ19</accession>